<feature type="region of interest" description="Disordered" evidence="1">
    <location>
        <begin position="27"/>
        <end position="63"/>
    </location>
</feature>
<keyword evidence="3" id="KW-1185">Reference proteome</keyword>
<evidence type="ECO:0000256" key="1">
    <source>
        <dbReference type="SAM" id="MobiDB-lite"/>
    </source>
</evidence>
<evidence type="ECO:0000313" key="2">
    <source>
        <dbReference type="EMBL" id="UQX11557.1"/>
    </source>
</evidence>
<gene>
    <name evidence="2" type="ORF">M5I08_03435</name>
</gene>
<sequence>MDRALGQAATAGRFGHGDLAAILAHQASDSDTSTHTDPAWAGERNSLAQGTGDWARLGEQEGS</sequence>
<accession>A0ABY4QMT7</accession>
<protein>
    <submittedName>
        <fullName evidence="2">Uncharacterized protein</fullName>
    </submittedName>
</protein>
<feature type="compositionally biased region" description="Polar residues" evidence="1">
    <location>
        <begin position="27"/>
        <end position="36"/>
    </location>
</feature>
<dbReference type="Proteomes" id="UP001056610">
    <property type="component" value="Chromosome"/>
</dbReference>
<reference evidence="2" key="1">
    <citation type="submission" date="2022-05" db="EMBL/GenBank/DDBJ databases">
        <title>A methanotrophic Mycobacterium dominates a cave microbial ecosystem.</title>
        <authorList>
            <person name="Van Spanning R.J.M."/>
            <person name="Guan Q."/>
            <person name="Melkonian C."/>
            <person name="Gallant J."/>
            <person name="Polerecky L."/>
            <person name="Flot J.-F."/>
            <person name="Brandt B.W."/>
            <person name="Braster M."/>
            <person name="Iturbe Espinoza P."/>
            <person name="Aerts J."/>
            <person name="Meima-Franke M."/>
            <person name="Piersma S.R."/>
            <person name="Bunduc C."/>
            <person name="Ummels R."/>
            <person name="Pain A."/>
            <person name="Fleming E.J."/>
            <person name="van der Wel N."/>
            <person name="Gherman V.D."/>
            <person name="Sarbu S.M."/>
            <person name="Bodelier P.L.E."/>
            <person name="Bitter W."/>
        </authorList>
    </citation>
    <scope>NUCLEOTIDE SEQUENCE</scope>
    <source>
        <strain evidence="2">Sulfur Cave</strain>
    </source>
</reference>
<dbReference type="EMBL" id="CP097320">
    <property type="protein sequence ID" value="UQX11557.1"/>
    <property type="molecule type" value="Genomic_DNA"/>
</dbReference>
<evidence type="ECO:0000313" key="3">
    <source>
        <dbReference type="Proteomes" id="UP001056610"/>
    </source>
</evidence>
<dbReference type="RefSeq" id="WP_249763098.1">
    <property type="nucleotide sequence ID" value="NZ_CAJUXY010000019.1"/>
</dbReference>
<name>A0ABY4QMT7_9MYCO</name>
<organism evidence="2 3">
    <name type="scientific">Candidatus Mycobacterium methanotrophicum</name>
    <dbReference type="NCBI Taxonomy" id="2943498"/>
    <lineage>
        <taxon>Bacteria</taxon>
        <taxon>Bacillati</taxon>
        <taxon>Actinomycetota</taxon>
        <taxon>Actinomycetes</taxon>
        <taxon>Mycobacteriales</taxon>
        <taxon>Mycobacteriaceae</taxon>
        <taxon>Mycobacterium</taxon>
    </lineage>
</organism>
<proteinExistence type="predicted"/>